<keyword evidence="2" id="KW-1185">Reference proteome</keyword>
<evidence type="ECO:0000313" key="1">
    <source>
        <dbReference type="EMBL" id="CAH0994832.1"/>
    </source>
</evidence>
<dbReference type="Proteomes" id="UP000837932">
    <property type="component" value="Unassembled WGS sequence"/>
</dbReference>
<name>A0ABM9AM18_9BACT</name>
<sequence>MVQKYRLENAESVTNVTLGNIIDFYHLGTKKH</sequence>
<dbReference type="EMBL" id="CAKLPY010000001">
    <property type="protein sequence ID" value="CAH0994832.1"/>
    <property type="molecule type" value="Genomic_DNA"/>
</dbReference>
<comment type="caution">
    <text evidence="1">The sequence shown here is derived from an EMBL/GenBank/DDBJ whole genome shotgun (WGS) entry which is preliminary data.</text>
</comment>
<organism evidence="1 2">
    <name type="scientific">Emticicia aquatica</name>
    <dbReference type="NCBI Taxonomy" id="1681835"/>
    <lineage>
        <taxon>Bacteria</taxon>
        <taxon>Pseudomonadati</taxon>
        <taxon>Bacteroidota</taxon>
        <taxon>Cytophagia</taxon>
        <taxon>Cytophagales</taxon>
        <taxon>Leadbetterellaceae</taxon>
        <taxon>Emticicia</taxon>
    </lineage>
</organism>
<gene>
    <name evidence="1" type="ORF">EMA8858_00944</name>
</gene>
<proteinExistence type="predicted"/>
<evidence type="ECO:0000313" key="2">
    <source>
        <dbReference type="Proteomes" id="UP000837932"/>
    </source>
</evidence>
<accession>A0ABM9AM18</accession>
<reference evidence="1" key="1">
    <citation type="submission" date="2021-12" db="EMBL/GenBank/DDBJ databases">
        <authorList>
            <person name="Rodrigo-Torres L."/>
            <person name="Arahal R. D."/>
            <person name="Lucena T."/>
        </authorList>
    </citation>
    <scope>NUCLEOTIDE SEQUENCE</scope>
    <source>
        <strain evidence="1">CECT 8858</strain>
    </source>
</reference>
<protein>
    <submittedName>
        <fullName evidence="1">Uncharacterized protein</fullName>
    </submittedName>
</protein>